<dbReference type="EMBL" id="RCHS01000424">
    <property type="protein sequence ID" value="RMX58898.1"/>
    <property type="molecule type" value="Genomic_DNA"/>
</dbReference>
<protein>
    <submittedName>
        <fullName evidence="2">Uncharacterized protein</fullName>
    </submittedName>
</protein>
<feature type="compositionally biased region" description="Basic and acidic residues" evidence="1">
    <location>
        <begin position="94"/>
        <end position="103"/>
    </location>
</feature>
<accession>A0A3M6V015</accession>
<evidence type="ECO:0000313" key="2">
    <source>
        <dbReference type="EMBL" id="RMX58898.1"/>
    </source>
</evidence>
<sequence length="103" mass="11480">MEVNKGTSFLRANVGGARDSEKTFRAVKVIVNGILNKVYSQKMETKDMSEEVFIRFGKENSLDLLRLQNSLGQGQQSGLSGPWHEVPHSPPLKELADGEKKHN</sequence>
<proteinExistence type="predicted"/>
<comment type="caution">
    <text evidence="2">The sequence shown here is derived from an EMBL/GenBank/DDBJ whole genome shotgun (WGS) entry which is preliminary data.</text>
</comment>
<evidence type="ECO:0000256" key="1">
    <source>
        <dbReference type="SAM" id="MobiDB-lite"/>
    </source>
</evidence>
<keyword evidence="3" id="KW-1185">Reference proteome</keyword>
<organism evidence="2 3">
    <name type="scientific">Pocillopora damicornis</name>
    <name type="common">Cauliflower coral</name>
    <name type="synonym">Millepora damicornis</name>
    <dbReference type="NCBI Taxonomy" id="46731"/>
    <lineage>
        <taxon>Eukaryota</taxon>
        <taxon>Metazoa</taxon>
        <taxon>Cnidaria</taxon>
        <taxon>Anthozoa</taxon>
        <taxon>Hexacorallia</taxon>
        <taxon>Scleractinia</taxon>
        <taxon>Astrocoeniina</taxon>
        <taxon>Pocilloporidae</taxon>
        <taxon>Pocillopora</taxon>
    </lineage>
</organism>
<feature type="region of interest" description="Disordered" evidence="1">
    <location>
        <begin position="73"/>
        <end position="103"/>
    </location>
</feature>
<name>A0A3M6V015_POCDA</name>
<reference evidence="2 3" key="1">
    <citation type="journal article" date="2018" name="Sci. Rep.">
        <title>Comparative analysis of the Pocillopora damicornis genome highlights role of immune system in coral evolution.</title>
        <authorList>
            <person name="Cunning R."/>
            <person name="Bay R.A."/>
            <person name="Gillette P."/>
            <person name="Baker A.C."/>
            <person name="Traylor-Knowles N."/>
        </authorList>
    </citation>
    <scope>NUCLEOTIDE SEQUENCE [LARGE SCALE GENOMIC DNA]</scope>
    <source>
        <strain evidence="2">RSMAS</strain>
        <tissue evidence="2">Whole animal</tissue>
    </source>
</reference>
<dbReference type="Proteomes" id="UP000275408">
    <property type="component" value="Unassembled WGS sequence"/>
</dbReference>
<evidence type="ECO:0000313" key="3">
    <source>
        <dbReference type="Proteomes" id="UP000275408"/>
    </source>
</evidence>
<gene>
    <name evidence="2" type="ORF">pdam_00016327</name>
</gene>
<dbReference type="AlphaFoldDB" id="A0A3M6V015"/>